<dbReference type="EMBL" id="JAPWDS010000001">
    <property type="protein sequence ID" value="KAJ5521108.1"/>
    <property type="molecule type" value="Genomic_DNA"/>
</dbReference>
<keyword evidence="3" id="KW-1185">Reference proteome</keyword>
<organism evidence="2 3">
    <name type="scientific">Penicillium fimorum</name>
    <dbReference type="NCBI Taxonomy" id="1882269"/>
    <lineage>
        <taxon>Eukaryota</taxon>
        <taxon>Fungi</taxon>
        <taxon>Dikarya</taxon>
        <taxon>Ascomycota</taxon>
        <taxon>Pezizomycotina</taxon>
        <taxon>Eurotiomycetes</taxon>
        <taxon>Eurotiomycetidae</taxon>
        <taxon>Eurotiales</taxon>
        <taxon>Aspergillaceae</taxon>
        <taxon>Penicillium</taxon>
    </lineage>
</organism>
<accession>A0A9W9Y9C9</accession>
<sequence>MGLVMIKSIINGMAKGGSTRLSGSSWTSTSRWEEGRKGQQGGSKTTLEVDEFHFANGKFWTAEKRELWTTVLIREIPYNPGIAKVQHDHKCPILASLRPTEKQQEEFVLDVIMLFQPPAPELLLSGTSFLTLSEVT</sequence>
<proteinExistence type="predicted"/>
<protein>
    <submittedName>
        <fullName evidence="2">Uncharacterized protein</fullName>
    </submittedName>
</protein>
<evidence type="ECO:0000313" key="3">
    <source>
        <dbReference type="Proteomes" id="UP001149954"/>
    </source>
</evidence>
<feature type="region of interest" description="Disordered" evidence="1">
    <location>
        <begin position="16"/>
        <end position="43"/>
    </location>
</feature>
<name>A0A9W9Y9C9_9EURO</name>
<gene>
    <name evidence="2" type="ORF">N7463_001561</name>
</gene>
<evidence type="ECO:0000256" key="1">
    <source>
        <dbReference type="SAM" id="MobiDB-lite"/>
    </source>
</evidence>
<feature type="compositionally biased region" description="Polar residues" evidence="1">
    <location>
        <begin position="19"/>
        <end position="30"/>
    </location>
</feature>
<comment type="caution">
    <text evidence="2">The sequence shown here is derived from an EMBL/GenBank/DDBJ whole genome shotgun (WGS) entry which is preliminary data.</text>
</comment>
<reference evidence="2" key="2">
    <citation type="journal article" date="2023" name="IMA Fungus">
        <title>Comparative genomic study of the Penicillium genus elucidates a diverse pangenome and 15 lateral gene transfer events.</title>
        <authorList>
            <person name="Petersen C."/>
            <person name="Sorensen T."/>
            <person name="Nielsen M.R."/>
            <person name="Sondergaard T.E."/>
            <person name="Sorensen J.L."/>
            <person name="Fitzpatrick D.A."/>
            <person name="Frisvad J.C."/>
            <person name="Nielsen K.L."/>
        </authorList>
    </citation>
    <scope>NUCLEOTIDE SEQUENCE</scope>
    <source>
        <strain evidence="2">IBT 29495</strain>
    </source>
</reference>
<dbReference type="Proteomes" id="UP001149954">
    <property type="component" value="Unassembled WGS sequence"/>
</dbReference>
<evidence type="ECO:0000313" key="2">
    <source>
        <dbReference type="EMBL" id="KAJ5521108.1"/>
    </source>
</evidence>
<reference evidence="2" key="1">
    <citation type="submission" date="2022-12" db="EMBL/GenBank/DDBJ databases">
        <authorList>
            <person name="Petersen C."/>
        </authorList>
    </citation>
    <scope>NUCLEOTIDE SEQUENCE</scope>
    <source>
        <strain evidence="2">IBT 29495</strain>
    </source>
</reference>
<dbReference type="AlphaFoldDB" id="A0A9W9Y9C9"/>